<keyword evidence="2" id="KW-0378">Hydrolase</keyword>
<evidence type="ECO:0000313" key="7">
    <source>
        <dbReference type="EMBL" id="EAY20996.1"/>
    </source>
</evidence>
<dbReference type="AlphaFoldDB" id="A2DF04"/>
<reference evidence="7" key="2">
    <citation type="journal article" date="2007" name="Science">
        <title>Draft genome sequence of the sexually transmitted pathogen Trichomonas vaginalis.</title>
        <authorList>
            <person name="Carlton J.M."/>
            <person name="Hirt R.P."/>
            <person name="Silva J.C."/>
            <person name="Delcher A.L."/>
            <person name="Schatz M."/>
            <person name="Zhao Q."/>
            <person name="Wortman J.R."/>
            <person name="Bidwell S.L."/>
            <person name="Alsmark U.C.M."/>
            <person name="Besteiro S."/>
            <person name="Sicheritz-Ponten T."/>
            <person name="Noel C.J."/>
            <person name="Dacks J.B."/>
            <person name="Foster P.G."/>
            <person name="Simillion C."/>
            <person name="Van de Peer Y."/>
            <person name="Miranda-Saavedra D."/>
            <person name="Barton G.J."/>
            <person name="Westrop G.D."/>
            <person name="Mueller S."/>
            <person name="Dessi D."/>
            <person name="Fiori P.L."/>
            <person name="Ren Q."/>
            <person name="Paulsen I."/>
            <person name="Zhang H."/>
            <person name="Bastida-Corcuera F.D."/>
            <person name="Simoes-Barbosa A."/>
            <person name="Brown M.T."/>
            <person name="Hayes R.D."/>
            <person name="Mukherjee M."/>
            <person name="Okumura C.Y."/>
            <person name="Schneider R."/>
            <person name="Smith A.J."/>
            <person name="Vanacova S."/>
            <person name="Villalvazo M."/>
            <person name="Haas B.J."/>
            <person name="Pertea M."/>
            <person name="Feldblyum T.V."/>
            <person name="Utterback T.R."/>
            <person name="Shu C.L."/>
            <person name="Osoegawa K."/>
            <person name="de Jong P.J."/>
            <person name="Hrdy I."/>
            <person name="Horvathova L."/>
            <person name="Zubacova Z."/>
            <person name="Dolezal P."/>
            <person name="Malik S.B."/>
            <person name="Logsdon J.M. Jr."/>
            <person name="Henze K."/>
            <person name="Gupta A."/>
            <person name="Wang C.C."/>
            <person name="Dunne R.L."/>
            <person name="Upcroft J.A."/>
            <person name="Upcroft P."/>
            <person name="White O."/>
            <person name="Salzberg S.L."/>
            <person name="Tang P."/>
            <person name="Chiu C.-H."/>
            <person name="Lee Y.-S."/>
            <person name="Embley T.M."/>
            <person name="Coombs G.H."/>
            <person name="Mottram J.C."/>
            <person name="Tachezy J."/>
            <person name="Fraser-Liggett C.M."/>
            <person name="Johnson P.J."/>
        </authorList>
    </citation>
    <scope>NUCLEOTIDE SEQUENCE [LARGE SCALE GENOMIC DNA]</scope>
    <source>
        <strain evidence="7">G3</strain>
    </source>
</reference>
<dbReference type="STRING" id="5722.A2DF04"/>
<accession>A2DF04</accession>
<dbReference type="eggNOG" id="KOG3282">
    <property type="taxonomic scope" value="Eukaryota"/>
</dbReference>
<protein>
    <recommendedName>
        <fullName evidence="1">peptidyl-tRNA hydrolase</fullName>
        <ecNumber evidence="1">3.1.1.29</ecNumber>
    </recommendedName>
</protein>
<dbReference type="Pfam" id="PF01981">
    <property type="entry name" value="PTH2"/>
    <property type="match status" value="1"/>
</dbReference>
<name>A2DF04_TRIV3</name>
<dbReference type="PANTHER" id="PTHR12649">
    <property type="entry name" value="PEPTIDYL-TRNA HYDROLASE 2"/>
    <property type="match status" value="1"/>
</dbReference>
<dbReference type="Proteomes" id="UP000001542">
    <property type="component" value="Unassembled WGS sequence"/>
</dbReference>
<evidence type="ECO:0000256" key="3">
    <source>
        <dbReference type="ARBA" id="ARBA00038050"/>
    </source>
</evidence>
<keyword evidence="6" id="KW-0472">Membrane</keyword>
<feature type="transmembrane region" description="Helical" evidence="6">
    <location>
        <begin position="6"/>
        <end position="23"/>
    </location>
</feature>
<dbReference type="SMR" id="A2DF04"/>
<evidence type="ECO:0000313" key="8">
    <source>
        <dbReference type="Proteomes" id="UP000001542"/>
    </source>
</evidence>
<dbReference type="EMBL" id="DS113193">
    <property type="protein sequence ID" value="EAY20996.1"/>
    <property type="molecule type" value="Genomic_DNA"/>
</dbReference>
<dbReference type="InterPro" id="IPR002833">
    <property type="entry name" value="PTH2"/>
</dbReference>
<keyword evidence="8" id="KW-1185">Reference proteome</keyword>
<keyword evidence="6" id="KW-0812">Transmembrane</keyword>
<proteinExistence type="inferred from homology"/>
<dbReference type="KEGG" id="tva:5466543"/>
<evidence type="ECO:0000256" key="2">
    <source>
        <dbReference type="ARBA" id="ARBA00022801"/>
    </source>
</evidence>
<dbReference type="EC" id="3.1.1.29" evidence="1"/>
<gene>
    <name evidence="7" type="ORF">TVAG_172530</name>
</gene>
<dbReference type="VEuPathDB" id="TrichDB:TVAG_172530"/>
<comment type="similarity">
    <text evidence="3">Belongs to the PTH2 family.</text>
</comment>
<feature type="region of interest" description="Disordered" evidence="5">
    <location>
        <begin position="33"/>
        <end position="56"/>
    </location>
</feature>
<evidence type="ECO:0000256" key="5">
    <source>
        <dbReference type="SAM" id="MobiDB-lite"/>
    </source>
</evidence>
<evidence type="ECO:0000256" key="1">
    <source>
        <dbReference type="ARBA" id="ARBA00013260"/>
    </source>
</evidence>
<sequence length="175" mass="19595">MWKQYIPLFLAGTVAGISVPYFFGTISRWGKPKVNDNKKKKEEEKPQNENVDPRFDFPRPTYNYTGEYKLVLGVRMDIEHSLPDMASLIGDMAIKSVVNAMQFKKDDVLQWLHFGQAKITTKVPDAAKMAELIQKCKDANVPFAVIEKDGQSVIIGIGPGPIEPITKVSGDLKLI</sequence>
<evidence type="ECO:0000256" key="4">
    <source>
        <dbReference type="ARBA" id="ARBA00048707"/>
    </source>
</evidence>
<dbReference type="RefSeq" id="XP_001581982.1">
    <property type="nucleotide sequence ID" value="XM_001581932.1"/>
</dbReference>
<dbReference type="InParanoid" id="A2DF04"/>
<dbReference type="SUPFAM" id="SSF102462">
    <property type="entry name" value="Peptidyl-tRNA hydrolase II"/>
    <property type="match status" value="1"/>
</dbReference>
<organism evidence="7 8">
    <name type="scientific">Trichomonas vaginalis (strain ATCC PRA-98 / G3)</name>
    <dbReference type="NCBI Taxonomy" id="412133"/>
    <lineage>
        <taxon>Eukaryota</taxon>
        <taxon>Metamonada</taxon>
        <taxon>Parabasalia</taxon>
        <taxon>Trichomonadida</taxon>
        <taxon>Trichomonadidae</taxon>
        <taxon>Trichomonas</taxon>
    </lineage>
</organism>
<dbReference type="OMA" id="GWTSHNI"/>
<dbReference type="VEuPathDB" id="TrichDB:TVAGG3_0531350"/>
<evidence type="ECO:0000256" key="6">
    <source>
        <dbReference type="SAM" id="Phobius"/>
    </source>
</evidence>
<dbReference type="GO" id="GO:0005829">
    <property type="term" value="C:cytosol"/>
    <property type="evidence" value="ECO:0000318"/>
    <property type="project" value="GO_Central"/>
</dbReference>
<dbReference type="GO" id="GO:0004045">
    <property type="term" value="F:peptidyl-tRNA hydrolase activity"/>
    <property type="evidence" value="ECO:0000318"/>
    <property type="project" value="GO_Central"/>
</dbReference>
<keyword evidence="6" id="KW-1133">Transmembrane helix</keyword>
<reference evidence="7" key="1">
    <citation type="submission" date="2006-10" db="EMBL/GenBank/DDBJ databases">
        <authorList>
            <person name="Amadeo P."/>
            <person name="Zhao Q."/>
            <person name="Wortman J."/>
            <person name="Fraser-Liggett C."/>
            <person name="Carlton J."/>
        </authorList>
    </citation>
    <scope>NUCLEOTIDE SEQUENCE</scope>
    <source>
        <strain evidence="7">G3</strain>
    </source>
</reference>
<dbReference type="PANTHER" id="PTHR12649:SF11">
    <property type="entry name" value="PEPTIDYL-TRNA HYDROLASE 2, MITOCHONDRIAL"/>
    <property type="match status" value="1"/>
</dbReference>
<dbReference type="InterPro" id="IPR023476">
    <property type="entry name" value="Pep_tRNA_hydro_II_dom_sf"/>
</dbReference>
<dbReference type="OrthoDB" id="1733656at2759"/>
<comment type="catalytic activity">
    <reaction evidence="4">
        <text>an N-acyl-L-alpha-aminoacyl-tRNA + H2O = an N-acyl-L-amino acid + a tRNA + H(+)</text>
        <dbReference type="Rhea" id="RHEA:54448"/>
        <dbReference type="Rhea" id="RHEA-COMP:10123"/>
        <dbReference type="Rhea" id="RHEA-COMP:13883"/>
        <dbReference type="ChEBI" id="CHEBI:15377"/>
        <dbReference type="ChEBI" id="CHEBI:15378"/>
        <dbReference type="ChEBI" id="CHEBI:59874"/>
        <dbReference type="ChEBI" id="CHEBI:78442"/>
        <dbReference type="ChEBI" id="CHEBI:138191"/>
        <dbReference type="EC" id="3.1.1.29"/>
    </reaction>
</comment>
<dbReference type="Gene3D" id="3.40.1490.10">
    <property type="entry name" value="Bit1"/>
    <property type="match status" value="1"/>
</dbReference>